<evidence type="ECO:0000256" key="5">
    <source>
        <dbReference type="SAM" id="Phobius"/>
    </source>
</evidence>
<dbReference type="InterPro" id="IPR008217">
    <property type="entry name" value="Ccc1_fam"/>
</dbReference>
<comment type="subcellular location">
    <subcellularLocation>
        <location evidence="1">Endomembrane system</location>
        <topology evidence="1">Multi-pass membrane protein</topology>
    </subcellularLocation>
</comment>
<feature type="non-terminal residue" evidence="6">
    <location>
        <position position="1"/>
    </location>
</feature>
<evidence type="ECO:0000313" key="6">
    <source>
        <dbReference type="EMBL" id="OGZ96410.1"/>
    </source>
</evidence>
<feature type="transmembrane region" description="Helical" evidence="5">
    <location>
        <begin position="269"/>
        <end position="290"/>
    </location>
</feature>
<dbReference type="GO" id="GO:0012505">
    <property type="term" value="C:endomembrane system"/>
    <property type="evidence" value="ECO:0007669"/>
    <property type="project" value="UniProtKB-SubCell"/>
</dbReference>
<dbReference type="GO" id="GO:0030026">
    <property type="term" value="P:intracellular manganese ion homeostasis"/>
    <property type="evidence" value="ECO:0007669"/>
    <property type="project" value="InterPro"/>
</dbReference>
<proteinExistence type="predicted"/>
<organism evidence="6 7">
    <name type="scientific">Candidatus Sungbacteria bacterium RIFCSPHIGHO2_01_FULL_50_25</name>
    <dbReference type="NCBI Taxonomy" id="1802265"/>
    <lineage>
        <taxon>Bacteria</taxon>
        <taxon>Candidatus Sungiibacteriota</taxon>
    </lineage>
</organism>
<dbReference type="SUPFAM" id="SSF47240">
    <property type="entry name" value="Ferritin-like"/>
    <property type="match status" value="1"/>
</dbReference>
<reference evidence="6 7" key="1">
    <citation type="journal article" date="2016" name="Nat. Commun.">
        <title>Thousands of microbial genomes shed light on interconnected biogeochemical processes in an aquifer system.</title>
        <authorList>
            <person name="Anantharaman K."/>
            <person name="Brown C.T."/>
            <person name="Hug L.A."/>
            <person name="Sharon I."/>
            <person name="Castelle C.J."/>
            <person name="Probst A.J."/>
            <person name="Thomas B.C."/>
            <person name="Singh A."/>
            <person name="Wilkins M.J."/>
            <person name="Karaoz U."/>
            <person name="Brodie E.L."/>
            <person name="Williams K.H."/>
            <person name="Hubbard S.S."/>
            <person name="Banfield J.F."/>
        </authorList>
    </citation>
    <scope>NUCLEOTIDE SEQUENCE [LARGE SCALE GENOMIC DNA]</scope>
</reference>
<accession>A0A1G2KD90</accession>
<keyword evidence="3 5" id="KW-1133">Transmembrane helix</keyword>
<comment type="caution">
    <text evidence="6">The sequence shown here is derived from an EMBL/GenBank/DDBJ whole genome shotgun (WGS) entry which is preliminary data.</text>
</comment>
<sequence length="298" mass="32518">YERLLPVVGVDAKNILVSLVEIEKRHLRFWEDFFHEPAPPLGIFTKFRISLAVAVARIFGDRAILLILESTEIHAIREYFAVWDRYRDSEMGSSIKKILIEELHDEEIVITGTASRGLRGGNIRNLFLGLNDGLVEILGVVSGLFAAFDHTSSVVIAALTVAIAGSFSMAAGVFAAESSENEIKEVHDRKRAFLDDRARTGKDEPEGTRPVASSLIVGISYFFGAMVPILPIFFGARGILISFLASGLIAIVIATAISFVTGMNIRKRILVNTVILTLAVSITYTMGIVAKNILGVSI</sequence>
<evidence type="ECO:0008006" key="8">
    <source>
        <dbReference type="Google" id="ProtNLM"/>
    </source>
</evidence>
<dbReference type="InterPro" id="IPR009078">
    <property type="entry name" value="Ferritin-like_SF"/>
</dbReference>
<dbReference type="AlphaFoldDB" id="A0A1G2KD90"/>
<evidence type="ECO:0000256" key="3">
    <source>
        <dbReference type="ARBA" id="ARBA00022989"/>
    </source>
</evidence>
<evidence type="ECO:0000256" key="2">
    <source>
        <dbReference type="ARBA" id="ARBA00022692"/>
    </source>
</evidence>
<feature type="transmembrane region" description="Helical" evidence="5">
    <location>
        <begin position="154"/>
        <end position="176"/>
    </location>
</feature>
<name>A0A1G2KD90_9BACT</name>
<evidence type="ECO:0000256" key="1">
    <source>
        <dbReference type="ARBA" id="ARBA00004127"/>
    </source>
</evidence>
<dbReference type="Pfam" id="PF01988">
    <property type="entry name" value="VIT1"/>
    <property type="match status" value="1"/>
</dbReference>
<dbReference type="Proteomes" id="UP000178574">
    <property type="component" value="Unassembled WGS sequence"/>
</dbReference>
<protein>
    <recommendedName>
        <fullName evidence="8">Rubrerythrin family protein</fullName>
    </recommendedName>
</protein>
<keyword evidence="4 5" id="KW-0472">Membrane</keyword>
<evidence type="ECO:0000256" key="4">
    <source>
        <dbReference type="ARBA" id="ARBA00023136"/>
    </source>
</evidence>
<dbReference type="PANTHER" id="PTHR31851">
    <property type="entry name" value="FE(2+)/MN(2+) TRANSPORTER PCL1"/>
    <property type="match status" value="1"/>
</dbReference>
<feature type="transmembrane region" description="Helical" evidence="5">
    <location>
        <begin position="126"/>
        <end position="148"/>
    </location>
</feature>
<feature type="transmembrane region" description="Helical" evidence="5">
    <location>
        <begin position="211"/>
        <end position="233"/>
    </location>
</feature>
<gene>
    <name evidence="6" type="ORF">A2847_00165</name>
</gene>
<dbReference type="GO" id="GO:0005384">
    <property type="term" value="F:manganese ion transmembrane transporter activity"/>
    <property type="evidence" value="ECO:0007669"/>
    <property type="project" value="InterPro"/>
</dbReference>
<dbReference type="EMBL" id="MHQD01000013">
    <property type="protein sequence ID" value="OGZ96410.1"/>
    <property type="molecule type" value="Genomic_DNA"/>
</dbReference>
<feature type="transmembrane region" description="Helical" evidence="5">
    <location>
        <begin position="239"/>
        <end position="262"/>
    </location>
</feature>
<evidence type="ECO:0000313" key="7">
    <source>
        <dbReference type="Proteomes" id="UP000178574"/>
    </source>
</evidence>
<keyword evidence="2 5" id="KW-0812">Transmembrane</keyword>